<gene>
    <name evidence="1" type="ORF">NRIC_29120</name>
</gene>
<dbReference type="Proteomes" id="UP000290567">
    <property type="component" value="Unassembled WGS sequence"/>
</dbReference>
<evidence type="ECO:0000313" key="1">
    <source>
        <dbReference type="EMBL" id="GCF95021.1"/>
    </source>
</evidence>
<name>A0A4P5PF67_9ENTE</name>
<proteinExistence type="predicted"/>
<sequence>MYKICIHDIINRNTFVTELSTIPVVSETIEIDSPQRFYVVRGITKNVPDCQACPHEVDIYVEKINKEYWINCLFEKTQ</sequence>
<reference evidence="2" key="1">
    <citation type="submission" date="2019-02" db="EMBL/GenBank/DDBJ databases">
        <title>Draft genome sequence of Enterococcus sp. Gos25-1.</title>
        <authorList>
            <person name="Tanaka N."/>
            <person name="Shiwa Y."/>
            <person name="Fujita N."/>
        </authorList>
    </citation>
    <scope>NUCLEOTIDE SEQUENCE [LARGE SCALE GENOMIC DNA]</scope>
    <source>
        <strain evidence="2">Gos25-1</strain>
    </source>
</reference>
<dbReference type="EMBL" id="BJCC01000025">
    <property type="protein sequence ID" value="GCF95021.1"/>
    <property type="molecule type" value="Genomic_DNA"/>
</dbReference>
<dbReference type="RefSeq" id="WP_146623422.1">
    <property type="nucleotide sequence ID" value="NZ_BJCC01000025.1"/>
</dbReference>
<dbReference type="OrthoDB" id="2193857at2"/>
<keyword evidence="2" id="KW-1185">Reference proteome</keyword>
<comment type="caution">
    <text evidence="1">The sequence shown here is derived from an EMBL/GenBank/DDBJ whole genome shotgun (WGS) entry which is preliminary data.</text>
</comment>
<accession>A0A4P5PF67</accession>
<organism evidence="1 2">
    <name type="scientific">Enterococcus florum</name>
    <dbReference type="NCBI Taxonomy" id="2480627"/>
    <lineage>
        <taxon>Bacteria</taxon>
        <taxon>Bacillati</taxon>
        <taxon>Bacillota</taxon>
        <taxon>Bacilli</taxon>
        <taxon>Lactobacillales</taxon>
        <taxon>Enterococcaceae</taxon>
        <taxon>Enterococcus</taxon>
    </lineage>
</organism>
<evidence type="ECO:0000313" key="2">
    <source>
        <dbReference type="Proteomes" id="UP000290567"/>
    </source>
</evidence>
<protein>
    <submittedName>
        <fullName evidence="1">Uncharacterized protein</fullName>
    </submittedName>
</protein>
<dbReference type="AlphaFoldDB" id="A0A4P5PF67"/>